<reference evidence="1" key="1">
    <citation type="journal article" date="2014" name="Front. Microbiol.">
        <title>High frequency of phylogenetically diverse reductive dehalogenase-homologous genes in deep subseafloor sedimentary metagenomes.</title>
        <authorList>
            <person name="Kawai M."/>
            <person name="Futagami T."/>
            <person name="Toyoda A."/>
            <person name="Takaki Y."/>
            <person name="Nishi S."/>
            <person name="Hori S."/>
            <person name="Arai W."/>
            <person name="Tsubouchi T."/>
            <person name="Morono Y."/>
            <person name="Uchiyama I."/>
            <person name="Ito T."/>
            <person name="Fujiyama A."/>
            <person name="Inagaki F."/>
            <person name="Takami H."/>
        </authorList>
    </citation>
    <scope>NUCLEOTIDE SEQUENCE</scope>
    <source>
        <strain evidence="1">Expedition CK06-06</strain>
    </source>
</reference>
<proteinExistence type="predicted"/>
<protein>
    <submittedName>
        <fullName evidence="1">Uncharacterized protein</fullName>
    </submittedName>
</protein>
<evidence type="ECO:0000313" key="1">
    <source>
        <dbReference type="EMBL" id="GAG11309.1"/>
    </source>
</evidence>
<comment type="caution">
    <text evidence="1">The sequence shown here is derived from an EMBL/GenBank/DDBJ whole genome shotgun (WGS) entry which is preliminary data.</text>
</comment>
<dbReference type="AlphaFoldDB" id="X0UZP5"/>
<accession>X0UZP5</accession>
<sequence>AVVSLWESKYFPDFGRSDSEGLLAGCGLKVERERAAWLGFVRTCLCHPRE</sequence>
<organism evidence="1">
    <name type="scientific">marine sediment metagenome</name>
    <dbReference type="NCBI Taxonomy" id="412755"/>
    <lineage>
        <taxon>unclassified sequences</taxon>
        <taxon>metagenomes</taxon>
        <taxon>ecological metagenomes</taxon>
    </lineage>
</organism>
<dbReference type="EMBL" id="BARS01028683">
    <property type="protein sequence ID" value="GAG11309.1"/>
    <property type="molecule type" value="Genomic_DNA"/>
</dbReference>
<name>X0UZP5_9ZZZZ</name>
<feature type="non-terminal residue" evidence="1">
    <location>
        <position position="1"/>
    </location>
</feature>
<gene>
    <name evidence="1" type="ORF">S01H1_44929</name>
</gene>